<dbReference type="GO" id="GO:0016491">
    <property type="term" value="F:oxidoreductase activity"/>
    <property type="evidence" value="ECO:0007669"/>
    <property type="project" value="InterPro"/>
</dbReference>
<dbReference type="SUPFAM" id="SSF51430">
    <property type="entry name" value="NAD(P)-linked oxidoreductase"/>
    <property type="match status" value="1"/>
</dbReference>
<gene>
    <name evidence="2" type="ORF">GUR47_35380</name>
</gene>
<evidence type="ECO:0000313" key="2">
    <source>
        <dbReference type="EMBL" id="NEV91919.1"/>
    </source>
</evidence>
<dbReference type="InterPro" id="IPR023210">
    <property type="entry name" value="NADP_OxRdtase_dom"/>
</dbReference>
<dbReference type="RefSeq" id="WP_164460910.1">
    <property type="nucleotide sequence ID" value="NZ_JAAIFS010000011.1"/>
</dbReference>
<dbReference type="GO" id="GO:0005829">
    <property type="term" value="C:cytosol"/>
    <property type="evidence" value="ECO:0007669"/>
    <property type="project" value="TreeGrafter"/>
</dbReference>
<dbReference type="AlphaFoldDB" id="A0A6B3QV75"/>
<dbReference type="InterPro" id="IPR020471">
    <property type="entry name" value="AKR"/>
</dbReference>
<dbReference type="Gene3D" id="3.20.20.100">
    <property type="entry name" value="NADP-dependent oxidoreductase domain"/>
    <property type="match status" value="1"/>
</dbReference>
<dbReference type="EMBL" id="JAAIFS010000011">
    <property type="protein sequence ID" value="NEV91919.1"/>
    <property type="molecule type" value="Genomic_DNA"/>
</dbReference>
<dbReference type="PANTHER" id="PTHR42686:SF1">
    <property type="entry name" value="GH17980P-RELATED"/>
    <property type="match status" value="1"/>
</dbReference>
<protein>
    <submittedName>
        <fullName evidence="2">Aldo/keto reductase</fullName>
    </submittedName>
</protein>
<comment type="caution">
    <text evidence="2">The sequence shown here is derived from an EMBL/GenBank/DDBJ whole genome shotgun (WGS) entry which is preliminary data.</text>
</comment>
<accession>A0A6B3QV75</accession>
<reference evidence="2" key="1">
    <citation type="journal article" date="2020" name="Microorganisms">
        <title>Isolation, Genomic and Metabolomic Characterization of Streptomyces tendae VITAKN with Quorum Sensing Inhibitory Activity from Southern India.</title>
        <authorList>
            <person name="Ishaque N.M."/>
            <person name="Burgsdorf I."/>
            <person name="Limlingan Malit J.J."/>
            <person name="Saha S."/>
            <person name="Teta R."/>
            <person name="Ewe D."/>
            <person name="Kannabiran K."/>
            <person name="Hrouzek P."/>
            <person name="Steindler L."/>
            <person name="Costantino V."/>
            <person name="Saurav K."/>
        </authorList>
    </citation>
    <scope>NUCLEOTIDE SEQUENCE</scope>
    <source>
        <strain evidence="2">VITAKN</strain>
    </source>
</reference>
<proteinExistence type="predicted"/>
<name>A0A6B3QV75_STRTE</name>
<evidence type="ECO:0000259" key="1">
    <source>
        <dbReference type="Pfam" id="PF00248"/>
    </source>
</evidence>
<dbReference type="InterPro" id="IPR044477">
    <property type="entry name" value="FDH-like"/>
</dbReference>
<dbReference type="PANTHER" id="PTHR42686">
    <property type="entry name" value="GH17980P-RELATED"/>
    <property type="match status" value="1"/>
</dbReference>
<dbReference type="CDD" id="cd19162">
    <property type="entry name" value="AKR_FDH"/>
    <property type="match status" value="1"/>
</dbReference>
<feature type="domain" description="NADP-dependent oxidoreductase" evidence="1">
    <location>
        <begin position="21"/>
        <end position="303"/>
    </location>
</feature>
<sequence length="313" mass="33275">MARLEAVTPADDRQLALPRFGLGCAPIGDLYHEVDPDVAAATVHAAVDCGATLIDTAPLYGDGLSERRVGRALATVDRARFQLSTKVGWRISEGAEPWHAFGRDDILRSLEGSMERLGVDRFDVVHVHDPEDHLDEAVRHAVPTLLRLRDEGVVGAVGAGMNHSAPLAELVRRTDLDVVLIAGRYTLLEQPALADLLPLCAERGVGVIAAGVFNSGLLADPRPGAPYHYHPAPDAVLQRALALRDACARHGVPLRAAAQQFPFGHPAVVSVVVGAASPQEVTGNLELAGHPIPAAMWAELREAHLLDPAVPVP</sequence>
<dbReference type="InterPro" id="IPR036812">
    <property type="entry name" value="NAD(P)_OxRdtase_dom_sf"/>
</dbReference>
<dbReference type="Pfam" id="PF00248">
    <property type="entry name" value="Aldo_ket_red"/>
    <property type="match status" value="1"/>
</dbReference>
<organism evidence="2">
    <name type="scientific">Streptomyces tendae</name>
    <dbReference type="NCBI Taxonomy" id="1932"/>
    <lineage>
        <taxon>Bacteria</taxon>
        <taxon>Bacillati</taxon>
        <taxon>Actinomycetota</taxon>
        <taxon>Actinomycetes</taxon>
        <taxon>Kitasatosporales</taxon>
        <taxon>Streptomycetaceae</taxon>
        <taxon>Streptomyces</taxon>
    </lineage>
</organism>